<sequence length="159" mass="18931">MSRLGEVIRARESKEDYIKMVRPFLKRFSFSDELLGSLFPRVQWNCNFRTFTIKLEDQNSDYVPDIEGMIRRIWEGSKENRFILHSYLRYKNGPVISFGIIEAQILAQLMKDKMFVKERTNRLENVLFGFIPFAQAYEFCKQYKQAGSCIYWDGIILRS</sequence>
<gene>
    <name evidence="1" type="ORF">LCGC14_0805750</name>
</gene>
<protein>
    <submittedName>
        <fullName evidence="1">Uncharacterized protein</fullName>
    </submittedName>
</protein>
<evidence type="ECO:0000313" key="1">
    <source>
        <dbReference type="EMBL" id="KKN33236.1"/>
    </source>
</evidence>
<accession>A0A0F9S8A2</accession>
<organism evidence="1">
    <name type="scientific">marine sediment metagenome</name>
    <dbReference type="NCBI Taxonomy" id="412755"/>
    <lineage>
        <taxon>unclassified sequences</taxon>
        <taxon>metagenomes</taxon>
        <taxon>ecological metagenomes</taxon>
    </lineage>
</organism>
<comment type="caution">
    <text evidence="1">The sequence shown here is derived from an EMBL/GenBank/DDBJ whole genome shotgun (WGS) entry which is preliminary data.</text>
</comment>
<dbReference type="AlphaFoldDB" id="A0A0F9S8A2"/>
<proteinExistence type="predicted"/>
<reference evidence="1" key="1">
    <citation type="journal article" date="2015" name="Nature">
        <title>Complex archaea that bridge the gap between prokaryotes and eukaryotes.</title>
        <authorList>
            <person name="Spang A."/>
            <person name="Saw J.H."/>
            <person name="Jorgensen S.L."/>
            <person name="Zaremba-Niedzwiedzka K."/>
            <person name="Martijn J."/>
            <person name="Lind A.E."/>
            <person name="van Eijk R."/>
            <person name="Schleper C."/>
            <person name="Guy L."/>
            <person name="Ettema T.J."/>
        </authorList>
    </citation>
    <scope>NUCLEOTIDE SEQUENCE</scope>
</reference>
<dbReference type="EMBL" id="LAZR01002194">
    <property type="protein sequence ID" value="KKN33236.1"/>
    <property type="molecule type" value="Genomic_DNA"/>
</dbReference>
<name>A0A0F9S8A2_9ZZZZ</name>